<evidence type="ECO:0000256" key="2">
    <source>
        <dbReference type="SAM" id="Phobius"/>
    </source>
</evidence>
<dbReference type="RefSeq" id="WP_241309984.1">
    <property type="nucleotide sequence ID" value="NZ_JAKYXJ010000005.1"/>
</dbReference>
<feature type="transmembrane region" description="Helical" evidence="2">
    <location>
        <begin position="352"/>
        <end position="374"/>
    </location>
</feature>
<feature type="transmembrane region" description="Helical" evidence="2">
    <location>
        <begin position="210"/>
        <end position="230"/>
    </location>
</feature>
<feature type="transmembrane region" description="Helical" evidence="2">
    <location>
        <begin position="157"/>
        <end position="178"/>
    </location>
</feature>
<keyword evidence="2" id="KW-0812">Transmembrane</keyword>
<keyword evidence="2" id="KW-1133">Transmembrane helix</keyword>
<dbReference type="EMBL" id="JAZGJU010000011">
    <property type="protein sequence ID" value="MEE6127150.1"/>
    <property type="molecule type" value="Genomic_DNA"/>
</dbReference>
<organism evidence="3 4">
    <name type="scientific">Chryseobacterium arthrosphaerae</name>
    <dbReference type="NCBI Taxonomy" id="651561"/>
    <lineage>
        <taxon>Bacteria</taxon>
        <taxon>Pseudomonadati</taxon>
        <taxon>Bacteroidota</taxon>
        <taxon>Flavobacteriia</taxon>
        <taxon>Flavobacteriales</taxon>
        <taxon>Weeksellaceae</taxon>
        <taxon>Chryseobacterium group</taxon>
        <taxon>Chryseobacterium</taxon>
    </lineage>
</organism>
<feature type="transmembrane region" description="Helical" evidence="2">
    <location>
        <begin position="28"/>
        <end position="51"/>
    </location>
</feature>
<dbReference type="InterPro" id="IPR005625">
    <property type="entry name" value="PepSY-ass_TM"/>
</dbReference>
<dbReference type="PANTHER" id="PTHR34219:SF3">
    <property type="entry name" value="BLL7967 PROTEIN"/>
    <property type="match status" value="1"/>
</dbReference>
<sequence length="402" mass="45844">MMNTDNKAKVSRKKGKSLFSRIVAWLHLWPSIVAGIILVVVSLSGTIIVYCDEIMDWSAGEARFVNVPEDQKRVSAEVLKANFNKANPGYDISEFVFFKDPERSIRIRAFNPEGPKLAMVYADPYSGKILKKDESLQFFFVMAHFHASFLAGKTGGWIVALATIVFVISTITGLILWWPKKWNKTTRQASFTIKWKARFKRFNYDLHNVYGFYSLIVCFMLGMTGLIIFFEPLMETTVKMTNGTTEHMMDTLPKLDSARTPLDIVPLARKVLAQSGDQEVSIWNFERKKLGAYILTSGKVGLKSIEHASVHVYDSYTGREIRVAQQYLQHEKTENIVWQLHMGQWWGQFGKLSTFLAGIIATSLPITGFLIWWGRRNKSSGKKKEVKNKHRQRSSAHHGHAV</sequence>
<feature type="region of interest" description="Disordered" evidence="1">
    <location>
        <begin position="381"/>
        <end position="402"/>
    </location>
</feature>
<dbReference type="PANTHER" id="PTHR34219">
    <property type="entry name" value="IRON-REGULATED INNER MEMBRANE PROTEIN-RELATED"/>
    <property type="match status" value="1"/>
</dbReference>
<comment type="caution">
    <text evidence="3">The sequence shown here is derived from an EMBL/GenBank/DDBJ whole genome shotgun (WGS) entry which is preliminary data.</text>
</comment>
<keyword evidence="4" id="KW-1185">Reference proteome</keyword>
<accession>A0ABU7QX55</accession>
<keyword evidence="2" id="KW-0472">Membrane</keyword>
<evidence type="ECO:0000313" key="4">
    <source>
        <dbReference type="Proteomes" id="UP001350005"/>
    </source>
</evidence>
<dbReference type="Proteomes" id="UP001350005">
    <property type="component" value="Unassembled WGS sequence"/>
</dbReference>
<proteinExistence type="predicted"/>
<reference evidence="3 4" key="1">
    <citation type="submission" date="2024-01" db="EMBL/GenBank/DDBJ databases">
        <title>Whole genome of Chryseobacterium arthrosphaerae NNCa 2741.</title>
        <authorList>
            <person name="Boriskina E.V."/>
            <person name="Gordinskaya N.A."/>
            <person name="Kropotov V.S."/>
            <person name="Alekseeva A.E."/>
            <person name="Makhova M.A."/>
            <person name="Kryazhev D.V."/>
            <person name="Shkurkina I.S."/>
        </authorList>
    </citation>
    <scope>NUCLEOTIDE SEQUENCE [LARGE SCALE GENOMIC DNA]</scope>
    <source>
        <strain evidence="3 4">NNCa 2741</strain>
    </source>
</reference>
<evidence type="ECO:0000313" key="3">
    <source>
        <dbReference type="EMBL" id="MEE6127150.1"/>
    </source>
</evidence>
<dbReference type="Pfam" id="PF03929">
    <property type="entry name" value="PepSY_TM"/>
    <property type="match status" value="1"/>
</dbReference>
<evidence type="ECO:0000256" key="1">
    <source>
        <dbReference type="SAM" id="MobiDB-lite"/>
    </source>
</evidence>
<name>A0ABU7QX55_9FLAO</name>
<gene>
    <name evidence="3" type="ORF">V2E39_07095</name>
</gene>
<protein>
    <submittedName>
        <fullName evidence="3">PepSY-associated TM helix domain-containing protein</fullName>
    </submittedName>
</protein>